<evidence type="ECO:0000256" key="1">
    <source>
        <dbReference type="ARBA" id="ARBA00004123"/>
    </source>
</evidence>
<evidence type="ECO:0000313" key="6">
    <source>
        <dbReference type="Proteomes" id="UP000050741"/>
    </source>
</evidence>
<protein>
    <submittedName>
        <fullName evidence="7">DUF659 domain-containing protein</fullName>
    </submittedName>
</protein>
<reference evidence="7" key="3">
    <citation type="submission" date="2016-06" db="UniProtKB">
        <authorList>
            <consortium name="WormBaseParasite"/>
        </authorList>
    </citation>
    <scope>IDENTIFICATION</scope>
</reference>
<name>A0A183BX12_GLOPA</name>
<keyword evidence="2" id="KW-0479">Metal-binding</keyword>
<dbReference type="PANTHER" id="PTHR46481">
    <property type="entry name" value="ZINC FINGER BED DOMAIN-CONTAINING PROTEIN 4"/>
    <property type="match status" value="1"/>
</dbReference>
<dbReference type="PANTHER" id="PTHR46481:SF10">
    <property type="entry name" value="ZINC FINGER BED DOMAIN-CONTAINING PROTEIN 39"/>
    <property type="match status" value="1"/>
</dbReference>
<comment type="subcellular location">
    <subcellularLocation>
        <location evidence="1">Nucleus</location>
    </subcellularLocation>
</comment>
<organism evidence="6 7">
    <name type="scientific">Globodera pallida</name>
    <name type="common">Potato cyst nematode worm</name>
    <name type="synonym">Heterodera pallida</name>
    <dbReference type="NCBI Taxonomy" id="36090"/>
    <lineage>
        <taxon>Eukaryota</taxon>
        <taxon>Metazoa</taxon>
        <taxon>Ecdysozoa</taxon>
        <taxon>Nematoda</taxon>
        <taxon>Chromadorea</taxon>
        <taxon>Rhabditida</taxon>
        <taxon>Tylenchina</taxon>
        <taxon>Tylenchomorpha</taxon>
        <taxon>Tylenchoidea</taxon>
        <taxon>Heteroderidae</taxon>
        <taxon>Heteroderinae</taxon>
        <taxon>Globodera</taxon>
    </lineage>
</organism>
<evidence type="ECO:0000256" key="3">
    <source>
        <dbReference type="ARBA" id="ARBA00022771"/>
    </source>
</evidence>
<dbReference type="AlphaFoldDB" id="A0A183BX12"/>
<evidence type="ECO:0000256" key="5">
    <source>
        <dbReference type="ARBA" id="ARBA00023242"/>
    </source>
</evidence>
<dbReference type="GO" id="GO:0008270">
    <property type="term" value="F:zinc ion binding"/>
    <property type="evidence" value="ECO:0007669"/>
    <property type="project" value="UniProtKB-KW"/>
</dbReference>
<keyword evidence="3" id="KW-0863">Zinc-finger</keyword>
<reference evidence="6" key="2">
    <citation type="submission" date="2014-05" db="EMBL/GenBank/DDBJ databases">
        <title>The genome and life-stage specific transcriptomes of Globodera pallida elucidate key aspects of plant parasitism by a cyst nematode.</title>
        <authorList>
            <person name="Cotton J.A."/>
            <person name="Lilley C.J."/>
            <person name="Jones L.M."/>
            <person name="Kikuchi T."/>
            <person name="Reid A.J."/>
            <person name="Thorpe P."/>
            <person name="Tsai I.J."/>
            <person name="Beasley H."/>
            <person name="Blok V."/>
            <person name="Cock P.J.A."/>
            <person name="Van den Akker S.E."/>
            <person name="Holroyd N."/>
            <person name="Hunt M."/>
            <person name="Mantelin S."/>
            <person name="Naghra H."/>
            <person name="Pain A."/>
            <person name="Palomares-Rius J.E."/>
            <person name="Zarowiecki M."/>
            <person name="Berriman M."/>
            <person name="Jones J.T."/>
            <person name="Urwin P.E."/>
        </authorList>
    </citation>
    <scope>NUCLEOTIDE SEQUENCE [LARGE SCALE GENOMIC DNA]</scope>
    <source>
        <strain evidence="6">Lindley</strain>
    </source>
</reference>
<dbReference type="InterPro" id="IPR012337">
    <property type="entry name" value="RNaseH-like_sf"/>
</dbReference>
<sequence length="125" mass="13843">MFEAVKVLDVILELQSADYISLTTDGWSSKNSSHSLLSVTAHFVHNNSNKFVVLAAKPVKGPHNSGTFSQLLSDTLQEFGIPKNKVFLVVRDAAEVMAKTYSLVVHILYVVSILRDETGHYGVYF</sequence>
<dbReference type="SUPFAM" id="SSF53098">
    <property type="entry name" value="Ribonuclease H-like"/>
    <property type="match status" value="1"/>
</dbReference>
<evidence type="ECO:0000313" key="7">
    <source>
        <dbReference type="WBParaSite" id="GPLIN_000515100"/>
    </source>
</evidence>
<dbReference type="WBParaSite" id="GPLIN_000515100">
    <property type="protein sequence ID" value="GPLIN_000515100"/>
    <property type="gene ID" value="GPLIN_000515100"/>
</dbReference>
<evidence type="ECO:0000256" key="4">
    <source>
        <dbReference type="ARBA" id="ARBA00022833"/>
    </source>
</evidence>
<keyword evidence="6" id="KW-1185">Reference proteome</keyword>
<keyword evidence="5" id="KW-0539">Nucleus</keyword>
<reference evidence="6" key="1">
    <citation type="submission" date="2013-12" db="EMBL/GenBank/DDBJ databases">
        <authorList>
            <person name="Aslett M."/>
        </authorList>
    </citation>
    <scope>NUCLEOTIDE SEQUENCE [LARGE SCALE GENOMIC DNA]</scope>
    <source>
        <strain evidence="6">Lindley</strain>
    </source>
</reference>
<evidence type="ECO:0000256" key="2">
    <source>
        <dbReference type="ARBA" id="ARBA00022723"/>
    </source>
</evidence>
<keyword evidence="4" id="KW-0862">Zinc</keyword>
<dbReference type="InterPro" id="IPR052035">
    <property type="entry name" value="ZnF_BED_domain_contain"/>
</dbReference>
<dbReference type="GO" id="GO:0005634">
    <property type="term" value="C:nucleus"/>
    <property type="evidence" value="ECO:0007669"/>
    <property type="project" value="UniProtKB-SubCell"/>
</dbReference>
<proteinExistence type="predicted"/>
<dbReference type="Proteomes" id="UP000050741">
    <property type="component" value="Unassembled WGS sequence"/>
</dbReference>
<accession>A0A183BX12</accession>